<accession>A0A941EQD9</accession>
<evidence type="ECO:0000256" key="13">
    <source>
        <dbReference type="ARBA" id="ARBA00070755"/>
    </source>
</evidence>
<evidence type="ECO:0000256" key="1">
    <source>
        <dbReference type="ARBA" id="ARBA00004496"/>
    </source>
</evidence>
<organism evidence="17 18">
    <name type="scientific">Actinospica durhamensis</name>
    <dbReference type="NCBI Taxonomy" id="1508375"/>
    <lineage>
        <taxon>Bacteria</taxon>
        <taxon>Bacillati</taxon>
        <taxon>Actinomycetota</taxon>
        <taxon>Actinomycetes</taxon>
        <taxon>Catenulisporales</taxon>
        <taxon>Actinospicaceae</taxon>
        <taxon>Actinospica</taxon>
    </lineage>
</organism>
<keyword evidence="7 15" id="KW-0378">Hydrolase</keyword>
<dbReference type="FunFam" id="1.10.1370.40:FF:000001">
    <property type="entry name" value="Dipeptidyl carboxypeptidase II"/>
    <property type="match status" value="1"/>
</dbReference>
<dbReference type="GO" id="GO:0006508">
    <property type="term" value="P:proteolysis"/>
    <property type="evidence" value="ECO:0007669"/>
    <property type="project" value="UniProtKB-KW"/>
</dbReference>
<dbReference type="PANTHER" id="PTHR43660:SF1">
    <property type="entry name" value="DIPEPTIDYL CARBOXYPEPTIDASE"/>
    <property type="match status" value="1"/>
</dbReference>
<gene>
    <name evidence="17" type="ORF">KDL01_15120</name>
</gene>
<dbReference type="Pfam" id="PF01432">
    <property type="entry name" value="Peptidase_M3"/>
    <property type="match status" value="1"/>
</dbReference>
<dbReference type="InterPro" id="IPR001567">
    <property type="entry name" value="Pept_M3A_M3B_dom"/>
</dbReference>
<sequence>MSLETEISSVPDDNPFFRASTLPYQLPPFDLIRMEHYRPAFDQGMADQLAEMAAIANSPLEPDFENTVVAMERSGALLNRVAHVFFNQSSSDTNDTFQEIEAEISPRLAAHEDAIHLDPKLFGRIKALYDARESLELPDGEALRLIEKRHEAFVRAGAELSAEQQERLRGLNAELATLTTTFQRNLLADTKARALVLDDAAELAGLSEDGVAAAAENGKALGHEGKYVLSLKLFSNQSELASLEDREVRRRLLEASVGRGFEANREVIRQIVMLRAERAALLGFPSHAAYAVGDQTAGSVKAVDEMLSRLVRPAVANAREEAEALREANGGATIAAWDWQYYSEKVRKAQYDIDSAELRPYLELESVLHNGVFFAAGKVYGLSFTPRPDLQAYHPDARVFEVFNEDGSALGLFVADFYARESKRGGAWMNELVEQSELSGTKPVVVNNLNIAKPPAGEPTLLTFDEVNTMFHEFGHALHGLFSDVRYPYFTGTRVPRDFVEYPSQVNEMWSIWPEVLSNYARHYQTGEVIPDALVQKMKAAELFGEGFRTVEYLGATLLDWAWHSLAEGQDPGTDLEAFEAAALEAAGVAMTEIPPRYRTGYFAHIFSSGYAAGYYSYIWSEVLDADTVEWFKENGGMLRANGERFRAELLSRGGSLDPLTAFANFRGRAPEIEPLLARRGLLPQQ</sequence>
<evidence type="ECO:0000256" key="3">
    <source>
        <dbReference type="ARBA" id="ARBA00022490"/>
    </source>
</evidence>
<dbReference type="GO" id="GO:0008241">
    <property type="term" value="F:peptidyl-dipeptidase activity"/>
    <property type="evidence" value="ECO:0007669"/>
    <property type="project" value="UniProtKB-EC"/>
</dbReference>
<evidence type="ECO:0000256" key="8">
    <source>
        <dbReference type="ARBA" id="ARBA00022833"/>
    </source>
</evidence>
<reference evidence="17" key="1">
    <citation type="submission" date="2021-04" db="EMBL/GenBank/DDBJ databases">
        <title>Genome based classification of Actinospica acidithermotolerans sp. nov., an actinobacterium isolated from an Indonesian hot spring.</title>
        <authorList>
            <person name="Kusuma A.B."/>
            <person name="Putra K.E."/>
            <person name="Nafisah S."/>
            <person name="Loh J."/>
            <person name="Nouioui I."/>
            <person name="Goodfellow M."/>
        </authorList>
    </citation>
    <scope>NUCLEOTIDE SEQUENCE</scope>
    <source>
        <strain evidence="17">CSCA 57</strain>
    </source>
</reference>
<dbReference type="InterPro" id="IPR045090">
    <property type="entry name" value="Pept_M3A_M3B"/>
</dbReference>
<comment type="subcellular location">
    <subcellularLocation>
        <location evidence="1">Cytoplasm</location>
    </subcellularLocation>
</comment>
<evidence type="ECO:0000259" key="16">
    <source>
        <dbReference type="Pfam" id="PF01432"/>
    </source>
</evidence>
<keyword evidence="9 15" id="KW-0482">Metalloprotease</keyword>
<comment type="caution">
    <text evidence="17">The sequence shown here is derived from an EMBL/GenBank/DDBJ whole genome shotgun (WGS) entry which is preliminary data.</text>
</comment>
<proteinExistence type="inferred from homology"/>
<keyword evidence="8 15" id="KW-0862">Zinc</keyword>
<keyword evidence="5 15" id="KW-0645">Protease</keyword>
<evidence type="ECO:0000256" key="12">
    <source>
        <dbReference type="ARBA" id="ARBA00066668"/>
    </source>
</evidence>
<dbReference type="FunFam" id="3.40.390.10:FF:000009">
    <property type="entry name" value="Oligopeptidase A"/>
    <property type="match status" value="1"/>
</dbReference>
<feature type="domain" description="Peptidase M3A/M3B catalytic" evidence="16">
    <location>
        <begin position="240"/>
        <end position="681"/>
    </location>
</feature>
<comment type="catalytic activity">
    <reaction evidence="10">
        <text>Hydrolysis of unblocked, C-terminal dipeptides from oligopeptides, with broad specificity. Does not hydrolyze bonds in which P1' is Pro, or both P1 and P1' are Gly.</text>
        <dbReference type="EC" id="3.4.15.5"/>
    </reaction>
</comment>
<comment type="cofactor">
    <cofactor evidence="15">
        <name>Zn(2+)</name>
        <dbReference type="ChEBI" id="CHEBI:29105"/>
    </cofactor>
    <text evidence="15">Binds 1 zinc ion.</text>
</comment>
<evidence type="ECO:0000256" key="15">
    <source>
        <dbReference type="RuleBase" id="RU003435"/>
    </source>
</evidence>
<evidence type="ECO:0000256" key="10">
    <source>
        <dbReference type="ARBA" id="ARBA00052506"/>
    </source>
</evidence>
<dbReference type="GO" id="GO:0046872">
    <property type="term" value="F:metal ion binding"/>
    <property type="evidence" value="ECO:0007669"/>
    <property type="project" value="UniProtKB-UniRule"/>
</dbReference>
<dbReference type="RefSeq" id="WP_246576460.1">
    <property type="nucleotide sequence ID" value="NZ_JAGSOG010000063.1"/>
</dbReference>
<dbReference type="GO" id="GO:0004222">
    <property type="term" value="F:metalloendopeptidase activity"/>
    <property type="evidence" value="ECO:0007669"/>
    <property type="project" value="InterPro"/>
</dbReference>
<comment type="function">
    <text evidence="11">Removes dipeptides from the C-termini of N-blocked tripeptides, tetrapeptides and larger peptides.</text>
</comment>
<dbReference type="AlphaFoldDB" id="A0A941EQD9"/>
<dbReference type="Proteomes" id="UP000675781">
    <property type="component" value="Unassembled WGS sequence"/>
</dbReference>
<evidence type="ECO:0000313" key="17">
    <source>
        <dbReference type="EMBL" id="MBR7834603.1"/>
    </source>
</evidence>
<evidence type="ECO:0000313" key="18">
    <source>
        <dbReference type="Proteomes" id="UP000675781"/>
    </source>
</evidence>
<dbReference type="CDD" id="cd06456">
    <property type="entry name" value="M3A_DCP"/>
    <property type="match status" value="1"/>
</dbReference>
<dbReference type="EC" id="3.4.15.5" evidence="12"/>
<evidence type="ECO:0000256" key="6">
    <source>
        <dbReference type="ARBA" id="ARBA00022723"/>
    </source>
</evidence>
<evidence type="ECO:0000256" key="2">
    <source>
        <dbReference type="ARBA" id="ARBA00006040"/>
    </source>
</evidence>
<evidence type="ECO:0000256" key="5">
    <source>
        <dbReference type="ARBA" id="ARBA00022670"/>
    </source>
</evidence>
<evidence type="ECO:0000256" key="4">
    <source>
        <dbReference type="ARBA" id="ARBA00022645"/>
    </source>
</evidence>
<dbReference type="GO" id="GO:0005829">
    <property type="term" value="C:cytosol"/>
    <property type="evidence" value="ECO:0007669"/>
    <property type="project" value="TreeGrafter"/>
</dbReference>
<dbReference type="EMBL" id="JAGSOG010000063">
    <property type="protein sequence ID" value="MBR7834603.1"/>
    <property type="molecule type" value="Genomic_DNA"/>
</dbReference>
<dbReference type="GO" id="GO:0004180">
    <property type="term" value="F:carboxypeptidase activity"/>
    <property type="evidence" value="ECO:0007669"/>
    <property type="project" value="UniProtKB-KW"/>
</dbReference>
<dbReference type="PANTHER" id="PTHR43660">
    <property type="entry name" value="DIPEPTIDYL CARBOXYPEPTIDASE"/>
    <property type="match status" value="1"/>
</dbReference>
<keyword evidence="3" id="KW-0963">Cytoplasm</keyword>
<dbReference type="Gene3D" id="1.10.1370.40">
    <property type="match status" value="3"/>
</dbReference>
<evidence type="ECO:0000256" key="11">
    <source>
        <dbReference type="ARBA" id="ARBA00054529"/>
    </source>
</evidence>
<evidence type="ECO:0000256" key="7">
    <source>
        <dbReference type="ARBA" id="ARBA00022801"/>
    </source>
</evidence>
<keyword evidence="4" id="KW-0121">Carboxypeptidase</keyword>
<dbReference type="InterPro" id="IPR034005">
    <property type="entry name" value="M3A_DCP"/>
</dbReference>
<comment type="similarity">
    <text evidence="2 15">Belongs to the peptidase M3 family.</text>
</comment>
<evidence type="ECO:0000256" key="9">
    <source>
        <dbReference type="ARBA" id="ARBA00023049"/>
    </source>
</evidence>
<keyword evidence="6 15" id="KW-0479">Metal-binding</keyword>
<name>A0A941EQD9_9ACTN</name>
<keyword evidence="18" id="KW-1185">Reference proteome</keyword>
<dbReference type="SUPFAM" id="SSF55486">
    <property type="entry name" value="Metalloproteases ('zincins'), catalytic domain"/>
    <property type="match status" value="1"/>
</dbReference>
<protein>
    <recommendedName>
        <fullName evidence="13">Dipeptidyl carboxypeptidase</fullName>
        <ecNumber evidence="12">3.4.15.5</ecNumber>
    </recommendedName>
    <alternativeName>
        <fullName evidence="14">Peptidyl-dipeptidase Dcp</fullName>
    </alternativeName>
</protein>
<evidence type="ECO:0000256" key="14">
    <source>
        <dbReference type="ARBA" id="ARBA00075608"/>
    </source>
</evidence>